<dbReference type="GO" id="GO:0004425">
    <property type="term" value="F:indole-3-glycerol-phosphate synthase activity"/>
    <property type="evidence" value="ECO:0007669"/>
    <property type="project" value="UniProtKB-UniRule"/>
</dbReference>
<dbReference type="Pfam" id="PF00218">
    <property type="entry name" value="IGPS"/>
    <property type="match status" value="1"/>
</dbReference>
<feature type="domain" description="N-(5'phosphoribosyl) anthranilate isomerase (PRAI)" evidence="20">
    <location>
        <begin position="364"/>
        <end position="513"/>
    </location>
</feature>
<dbReference type="HAMAP" id="MF_00135">
    <property type="entry name" value="PRAI"/>
    <property type="match status" value="1"/>
</dbReference>
<keyword evidence="11 16" id="KW-0057">Aromatic amino acid biosynthesis</keyword>
<feature type="domain" description="Indole-3-glycerol phosphate synthase" evidence="19">
    <location>
        <begin position="3"/>
        <end position="264"/>
    </location>
</feature>
<keyword evidence="12 17" id="KW-0413">Isomerase</keyword>
<evidence type="ECO:0000259" key="20">
    <source>
        <dbReference type="Pfam" id="PF00697"/>
    </source>
</evidence>
<dbReference type="Pfam" id="PF00697">
    <property type="entry name" value="PRAI"/>
    <property type="match status" value="1"/>
</dbReference>
<evidence type="ECO:0000256" key="15">
    <source>
        <dbReference type="ARBA" id="ARBA00025592"/>
    </source>
</evidence>
<protein>
    <recommendedName>
        <fullName evidence="16 17">Multifunctional fusion protein</fullName>
    </recommendedName>
    <domain>
        <recommendedName>
            <fullName evidence="16">Indole-3-glycerol phosphate synthase</fullName>
            <shortName evidence="16">IGPS</shortName>
            <ecNumber evidence="16">4.1.1.48</ecNumber>
        </recommendedName>
    </domain>
    <domain>
        <recommendedName>
            <fullName evidence="17">N-(5'-phosphoribosyl)anthranilate isomerase</fullName>
            <shortName evidence="17">PRAI</shortName>
            <ecNumber evidence="17">5.3.1.24</ecNumber>
        </recommendedName>
    </domain>
</protein>
<dbReference type="InterPro" id="IPR001240">
    <property type="entry name" value="PRAI_dom"/>
</dbReference>
<dbReference type="GO" id="GO:0004640">
    <property type="term" value="F:phosphoribosylanthranilate isomerase activity"/>
    <property type="evidence" value="ECO:0007669"/>
    <property type="project" value="UniProtKB-UniRule"/>
</dbReference>
<dbReference type="HAMAP" id="MF_00134_B">
    <property type="entry name" value="IGPS_B"/>
    <property type="match status" value="1"/>
</dbReference>
<dbReference type="NCBIfam" id="NF001377">
    <property type="entry name" value="PRK00278.2-4"/>
    <property type="match status" value="1"/>
</dbReference>
<dbReference type="EC" id="4.1.1.48" evidence="16"/>
<evidence type="ECO:0000256" key="3">
    <source>
        <dbReference type="ARBA" id="ARBA00004664"/>
    </source>
</evidence>
<evidence type="ECO:0000256" key="13">
    <source>
        <dbReference type="ARBA" id="ARBA00023239"/>
    </source>
</evidence>
<dbReference type="CDD" id="cd00405">
    <property type="entry name" value="PRAI"/>
    <property type="match status" value="1"/>
</dbReference>
<evidence type="ECO:0000256" key="1">
    <source>
        <dbReference type="ARBA" id="ARBA00001164"/>
    </source>
</evidence>
<evidence type="ECO:0000256" key="7">
    <source>
        <dbReference type="ARBA" id="ARBA00009847"/>
    </source>
</evidence>
<comment type="catalytic activity">
    <reaction evidence="2 16">
        <text>1-(2-carboxyphenylamino)-1-deoxy-D-ribulose 5-phosphate + H(+) = (1S,2R)-1-C-(indol-3-yl)glycerol 3-phosphate + CO2 + H2O</text>
        <dbReference type="Rhea" id="RHEA:23476"/>
        <dbReference type="ChEBI" id="CHEBI:15377"/>
        <dbReference type="ChEBI" id="CHEBI:15378"/>
        <dbReference type="ChEBI" id="CHEBI:16526"/>
        <dbReference type="ChEBI" id="CHEBI:58613"/>
        <dbReference type="ChEBI" id="CHEBI:58866"/>
        <dbReference type="EC" id="4.1.1.48"/>
    </reaction>
</comment>
<dbReference type="InterPro" id="IPR013798">
    <property type="entry name" value="Indole-3-glycerol_P_synth_dom"/>
</dbReference>
<feature type="compositionally biased region" description="Polar residues" evidence="18">
    <location>
        <begin position="326"/>
        <end position="336"/>
    </location>
</feature>
<dbReference type="FunFam" id="3.20.20.70:FF:000024">
    <property type="entry name" value="Indole-3-glycerol phosphate synthase"/>
    <property type="match status" value="1"/>
</dbReference>
<dbReference type="Proteomes" id="UP000029628">
    <property type="component" value="Unassembled WGS sequence"/>
</dbReference>
<evidence type="ECO:0000313" key="22">
    <source>
        <dbReference type="Proteomes" id="UP000029628"/>
    </source>
</evidence>
<reference evidence="21 22" key="1">
    <citation type="submission" date="2014-07" db="EMBL/GenBank/DDBJ databases">
        <authorList>
            <person name="McCorrison J."/>
            <person name="Sanka R."/>
            <person name="Torralba M."/>
            <person name="Gillis M."/>
            <person name="Haft D.H."/>
            <person name="Methe B."/>
            <person name="Sutton G."/>
            <person name="Nelson K.E."/>
        </authorList>
    </citation>
    <scope>NUCLEOTIDE SEQUENCE [LARGE SCALE GENOMIC DNA]</scope>
    <source>
        <strain evidence="21 22">DNF00314</strain>
    </source>
</reference>
<dbReference type="eggNOG" id="COG0135">
    <property type="taxonomic scope" value="Bacteria"/>
</dbReference>
<proteinExistence type="inferred from homology"/>
<dbReference type="PANTHER" id="PTHR22854:SF2">
    <property type="entry name" value="INDOLE-3-GLYCEROL-PHOSPHATE SYNTHASE"/>
    <property type="match status" value="1"/>
</dbReference>
<dbReference type="UniPathway" id="UPA00035">
    <property type="reaction ID" value="UER00042"/>
</dbReference>
<dbReference type="Gene3D" id="3.20.20.70">
    <property type="entry name" value="Aldolase class I"/>
    <property type="match status" value="2"/>
</dbReference>
<dbReference type="InterPro" id="IPR011060">
    <property type="entry name" value="RibuloseP-bd_barrel"/>
</dbReference>
<dbReference type="eggNOG" id="COG0134">
    <property type="taxonomic scope" value="Bacteria"/>
</dbReference>
<feature type="region of interest" description="Disordered" evidence="18">
    <location>
        <begin position="326"/>
        <end position="350"/>
    </location>
</feature>
<comment type="caution">
    <text evidence="21">The sequence shown here is derived from an EMBL/GenBank/DDBJ whole genome shotgun (WGS) entry which is preliminary data.</text>
</comment>
<organism evidence="21 22">
    <name type="scientific">Veillonella montpellierensis DNF00314</name>
    <dbReference type="NCBI Taxonomy" id="1401067"/>
    <lineage>
        <taxon>Bacteria</taxon>
        <taxon>Bacillati</taxon>
        <taxon>Bacillota</taxon>
        <taxon>Negativicutes</taxon>
        <taxon>Veillonellales</taxon>
        <taxon>Veillonellaceae</taxon>
        <taxon>Veillonella</taxon>
    </lineage>
</organism>
<evidence type="ECO:0000256" key="11">
    <source>
        <dbReference type="ARBA" id="ARBA00023141"/>
    </source>
</evidence>
<comment type="similarity">
    <text evidence="5">In the N-terminal section; belongs to the TrpC family.</text>
</comment>
<sequence length="521" mass="58454">MILDRIVAATRMRVAQEKERRPLDVVRKEAIRIAQDELAHAKGGTYDFPFEQALRAQDINFICEVKQASPSKGRIVTEFPYCKIAKDYERAGAAAISVLTEPYFFKGSATYLQDIANIVHIPLLRKDFIIDAYQIYEAKLIGASAILLIASILDLPTLRAFRELADSLGLSCLVEAHDEEELERAMLCGARVIGVNNRNLKDFTVNIENSISLRHLVPDDCIFVSESGITSPEDIEQLRAHHIHAVLMGEACMRSHDKVEFLARLYGRPVVSRVKFCGISQVETIPHVVVCNPDYMGLVFAPSPRHVSIEQAVKLVKALRQEETTGTVDTTFSRPSGSVHDGGRDRLPLETSNFQRGRKTNRDNRAKPIQVVGVFVNSPLEEIVETVRTVGLDVVQLHGDEEESFIRTLQEAIHKPVWKAVPLRCADDAKRWEQSHADMLVFDAYDRSMRGGTGQTCNWSWLAQYPRPYMLAGGLKTDNVVRALRSLQPFGIDASSGIEVDGHKDGEIMRDMMRMILSCRE</sequence>
<evidence type="ECO:0000256" key="9">
    <source>
        <dbReference type="ARBA" id="ARBA00022793"/>
    </source>
</evidence>
<dbReference type="PROSITE" id="PS00614">
    <property type="entry name" value="IGPS"/>
    <property type="match status" value="1"/>
</dbReference>
<evidence type="ECO:0000256" key="14">
    <source>
        <dbReference type="ARBA" id="ARBA00023268"/>
    </source>
</evidence>
<keyword evidence="9 16" id="KW-0210">Decarboxylase</keyword>
<keyword evidence="13 16" id="KW-0456">Lyase</keyword>
<gene>
    <name evidence="16" type="primary">trpC</name>
    <name evidence="17" type="synonym">trpF</name>
    <name evidence="21" type="ORF">HMPREF0872_06295</name>
</gene>
<comment type="function">
    <text evidence="15">Bifunctional enzyme that catalyzes two sequential steps of tryptophan biosynthetic pathway. The first reaction is catalyzed by the isomerase, coded by the TrpF domain; the second reaction is catalyzed by the synthase, coded by the TrpC domain.</text>
</comment>
<evidence type="ECO:0000256" key="2">
    <source>
        <dbReference type="ARBA" id="ARBA00001633"/>
    </source>
</evidence>
<evidence type="ECO:0000256" key="17">
    <source>
        <dbReference type="HAMAP-Rule" id="MF_00135"/>
    </source>
</evidence>
<comment type="similarity">
    <text evidence="7">In the C-terminal section; belongs to the TrpF family.</text>
</comment>
<keyword evidence="14" id="KW-0511">Multifunctional enzyme</keyword>
<evidence type="ECO:0000256" key="5">
    <source>
        <dbReference type="ARBA" id="ARBA00007902"/>
    </source>
</evidence>
<dbReference type="SUPFAM" id="SSF51366">
    <property type="entry name" value="Ribulose-phoshate binding barrel"/>
    <property type="match status" value="2"/>
</dbReference>
<comment type="pathway">
    <text evidence="4 16">Amino-acid biosynthesis; L-tryptophan biosynthesis; L-tryptophan from chorismate: step 4/5.</text>
</comment>
<dbReference type="EMBL" id="JRNT01000022">
    <property type="protein sequence ID" value="KGF46975.1"/>
    <property type="molecule type" value="Genomic_DNA"/>
</dbReference>
<keyword evidence="10 16" id="KW-0822">Tryptophan biosynthesis</keyword>
<dbReference type="InterPro" id="IPR013785">
    <property type="entry name" value="Aldolase_TIM"/>
</dbReference>
<dbReference type="CDD" id="cd00331">
    <property type="entry name" value="IGPS"/>
    <property type="match status" value="1"/>
</dbReference>
<dbReference type="EC" id="5.3.1.24" evidence="17"/>
<comment type="similarity">
    <text evidence="6 16">Belongs to the TrpC family.</text>
</comment>
<dbReference type="InterPro" id="IPR001468">
    <property type="entry name" value="Indole-3-GlycerolPSynthase_CS"/>
</dbReference>
<evidence type="ECO:0000256" key="4">
    <source>
        <dbReference type="ARBA" id="ARBA00004696"/>
    </source>
</evidence>
<comment type="catalytic activity">
    <reaction evidence="1 17">
        <text>N-(5-phospho-beta-D-ribosyl)anthranilate = 1-(2-carboxyphenylamino)-1-deoxy-D-ribulose 5-phosphate</text>
        <dbReference type="Rhea" id="RHEA:21540"/>
        <dbReference type="ChEBI" id="CHEBI:18277"/>
        <dbReference type="ChEBI" id="CHEBI:58613"/>
        <dbReference type="EC" id="5.3.1.24"/>
    </reaction>
</comment>
<evidence type="ECO:0000256" key="10">
    <source>
        <dbReference type="ARBA" id="ARBA00022822"/>
    </source>
</evidence>
<dbReference type="InterPro" id="IPR045186">
    <property type="entry name" value="Indole-3-glycerol_P_synth"/>
</dbReference>
<evidence type="ECO:0000256" key="8">
    <source>
        <dbReference type="ARBA" id="ARBA00022605"/>
    </source>
</evidence>
<evidence type="ECO:0000256" key="6">
    <source>
        <dbReference type="ARBA" id="ARBA00008737"/>
    </source>
</evidence>
<keyword evidence="8 16" id="KW-0028">Amino-acid biosynthesis</keyword>
<keyword evidence="22" id="KW-1185">Reference proteome</keyword>
<name>A0A096AJF5_9FIRM</name>
<dbReference type="RefSeq" id="WP_038152807.1">
    <property type="nucleotide sequence ID" value="NZ_JRNT01000022.1"/>
</dbReference>
<dbReference type="AlphaFoldDB" id="A0A096AJF5"/>
<evidence type="ECO:0000256" key="12">
    <source>
        <dbReference type="ARBA" id="ARBA00023235"/>
    </source>
</evidence>
<comment type="pathway">
    <text evidence="3 17">Amino-acid biosynthesis; L-tryptophan biosynthesis; L-tryptophan from chorismate: step 3/5.</text>
</comment>
<dbReference type="GO" id="GO:0000162">
    <property type="term" value="P:L-tryptophan biosynthetic process"/>
    <property type="evidence" value="ECO:0007669"/>
    <property type="project" value="UniProtKB-UniRule"/>
</dbReference>
<evidence type="ECO:0000256" key="16">
    <source>
        <dbReference type="HAMAP-Rule" id="MF_00134"/>
    </source>
</evidence>
<evidence type="ECO:0000313" key="21">
    <source>
        <dbReference type="EMBL" id="KGF46975.1"/>
    </source>
</evidence>
<accession>A0A096AJF5</accession>
<comment type="similarity">
    <text evidence="17">Belongs to the TrpF family.</text>
</comment>
<evidence type="ECO:0000256" key="18">
    <source>
        <dbReference type="SAM" id="MobiDB-lite"/>
    </source>
</evidence>
<evidence type="ECO:0000259" key="19">
    <source>
        <dbReference type="Pfam" id="PF00218"/>
    </source>
</evidence>
<dbReference type="PANTHER" id="PTHR22854">
    <property type="entry name" value="TRYPTOPHAN BIOSYNTHESIS PROTEIN"/>
    <property type="match status" value="1"/>
</dbReference>